<evidence type="ECO:0000313" key="1">
    <source>
        <dbReference type="EMBL" id="JAP58780.1"/>
    </source>
</evidence>
<protein>
    <submittedName>
        <fullName evidence="1">Uncharacterized protein</fullName>
    </submittedName>
</protein>
<proteinExistence type="predicted"/>
<gene>
    <name evidence="1" type="ORF">TR20773</name>
</gene>
<name>A0A0X3Q5R7_SCHSO</name>
<organism evidence="1">
    <name type="scientific">Schistocephalus solidus</name>
    <name type="common">Tapeworm</name>
    <dbReference type="NCBI Taxonomy" id="70667"/>
    <lineage>
        <taxon>Eukaryota</taxon>
        <taxon>Metazoa</taxon>
        <taxon>Spiralia</taxon>
        <taxon>Lophotrochozoa</taxon>
        <taxon>Platyhelminthes</taxon>
        <taxon>Cestoda</taxon>
        <taxon>Eucestoda</taxon>
        <taxon>Diphyllobothriidea</taxon>
        <taxon>Diphyllobothriidae</taxon>
        <taxon>Schistocephalus</taxon>
    </lineage>
</organism>
<sequence>MVDAVRDVALGLGFNLTRPDIPIYGRSPDVLLKSTELDVPVVTSENDTAEDYVSELQKVTLEFRCFHEKLACVYHRARDLCQAASFLPVDLNSHRHAIETLKGFDQLLTQSYFWEKVEPDRGKLRGQIITAIDRLSRARSLQRILRRRVARMDRFCNYFPSLSN</sequence>
<reference evidence="1" key="1">
    <citation type="submission" date="2016-01" db="EMBL/GenBank/DDBJ databases">
        <title>Reference transcriptome for the parasite Schistocephalus solidus: insights into the molecular evolution of parasitism.</title>
        <authorList>
            <person name="Hebert F.O."/>
            <person name="Grambauer S."/>
            <person name="Barber I."/>
            <person name="Landry C.R."/>
            <person name="Aubin-Horth N."/>
        </authorList>
    </citation>
    <scope>NUCLEOTIDE SEQUENCE</scope>
</reference>
<dbReference type="EMBL" id="GEEE01004445">
    <property type="protein sequence ID" value="JAP58780.1"/>
    <property type="molecule type" value="Transcribed_RNA"/>
</dbReference>
<dbReference type="AlphaFoldDB" id="A0A0X3Q5R7"/>
<accession>A0A0X3Q5R7</accession>